<accession>A0A1D8TWW0</accession>
<feature type="region of interest" description="Disordered" evidence="1">
    <location>
        <begin position="1"/>
        <end position="31"/>
    </location>
</feature>
<proteinExistence type="predicted"/>
<dbReference type="KEGG" id="mpro:BJP34_23845"/>
<dbReference type="Proteomes" id="UP000177870">
    <property type="component" value="Chromosome"/>
</dbReference>
<protein>
    <submittedName>
        <fullName evidence="2">Uncharacterized protein</fullName>
    </submittedName>
</protein>
<name>A0A1D8TWW0_9CYAN</name>
<reference evidence="3" key="1">
    <citation type="submission" date="2016-10" db="EMBL/GenBank/DDBJ databases">
        <title>Comparative genomics uncovers the prolific and rare metabolic potential of the cyanobacterial genus Moorea.</title>
        <authorList>
            <person name="Leao T."/>
            <person name="Castelao G."/>
            <person name="Korobeynikov A."/>
            <person name="Monroe E.A."/>
            <person name="Podell S."/>
            <person name="Glukhov E."/>
            <person name="Allen E."/>
            <person name="Gerwick W.H."/>
            <person name="Gerwick L."/>
        </authorList>
    </citation>
    <scope>NUCLEOTIDE SEQUENCE [LARGE SCALE GENOMIC DNA]</scope>
    <source>
        <strain evidence="3">PAL-8-15-08-1</strain>
    </source>
</reference>
<evidence type="ECO:0000313" key="2">
    <source>
        <dbReference type="EMBL" id="AOX02064.1"/>
    </source>
</evidence>
<evidence type="ECO:0000256" key="1">
    <source>
        <dbReference type="SAM" id="MobiDB-lite"/>
    </source>
</evidence>
<organism evidence="2 3">
    <name type="scientific">Moorena producens PAL-8-15-08-1</name>
    <dbReference type="NCBI Taxonomy" id="1458985"/>
    <lineage>
        <taxon>Bacteria</taxon>
        <taxon>Bacillati</taxon>
        <taxon>Cyanobacteriota</taxon>
        <taxon>Cyanophyceae</taxon>
        <taxon>Coleofasciculales</taxon>
        <taxon>Coleofasciculaceae</taxon>
        <taxon>Moorena</taxon>
    </lineage>
</organism>
<dbReference type="RefSeq" id="WP_070394489.1">
    <property type="nucleotide sequence ID" value="NZ_CP017599.1"/>
</dbReference>
<dbReference type="EMBL" id="CP017599">
    <property type="protein sequence ID" value="AOX02064.1"/>
    <property type="molecule type" value="Genomic_DNA"/>
</dbReference>
<dbReference type="AlphaFoldDB" id="A0A1D8TWW0"/>
<sequence length="89" mass="9985">MKPTPNPAGIHLSNAHQPGYPLPETNPQACPNSPKQCPPIAFWVLVAIAHLFDRRSILIVISNAHPTILPEFTLGYWWALLIYLISEQF</sequence>
<gene>
    <name evidence="2" type="ORF">BJP34_23845</name>
</gene>
<evidence type="ECO:0000313" key="3">
    <source>
        <dbReference type="Proteomes" id="UP000177870"/>
    </source>
</evidence>